<dbReference type="InterPro" id="IPR040498">
    <property type="entry name" value="PriA_CRR"/>
</dbReference>
<dbReference type="GO" id="GO:0006270">
    <property type="term" value="P:DNA replication initiation"/>
    <property type="evidence" value="ECO:0007669"/>
    <property type="project" value="TreeGrafter"/>
</dbReference>
<feature type="domain" description="Helicase ATP-binding" evidence="13">
    <location>
        <begin position="215"/>
        <end position="381"/>
    </location>
</feature>
<dbReference type="GO" id="GO:0006302">
    <property type="term" value="P:double-strand break repair"/>
    <property type="evidence" value="ECO:0007669"/>
    <property type="project" value="InterPro"/>
</dbReference>
<feature type="binding site" evidence="12">
    <location>
        <position position="443"/>
    </location>
    <ligand>
        <name>Zn(2+)</name>
        <dbReference type="ChEBI" id="CHEBI:29105"/>
        <label>1</label>
    </ligand>
</feature>
<evidence type="ECO:0000256" key="5">
    <source>
        <dbReference type="ARBA" id="ARBA00022801"/>
    </source>
</evidence>
<keyword evidence="4 12" id="KW-0547">Nucleotide-binding</keyword>
<reference evidence="14 15" key="1">
    <citation type="journal article" date="2017" name="Environ. Microbiol.">
        <title>Genomic and physiological analyses of 'Reinekea forsetii' reveal a versatile opportunistic lifestyle during spring algae blooms.</title>
        <authorList>
            <person name="Avci B."/>
            <person name="Hahnke R.L."/>
            <person name="Chafee M."/>
            <person name="Fischer T."/>
            <person name="Gruber-Vodicka H."/>
            <person name="Tegetmeyer H.E."/>
            <person name="Harder J."/>
            <person name="Fuchs B.M."/>
            <person name="Amann R.I."/>
            <person name="Teeling H."/>
        </authorList>
    </citation>
    <scope>NUCLEOTIDE SEQUENCE [LARGE SCALE GENOMIC DNA]</scope>
    <source>
        <strain evidence="14 15">Hel1_31_D35</strain>
    </source>
</reference>
<feature type="binding site" evidence="12">
    <location>
        <position position="449"/>
    </location>
    <ligand>
        <name>Zn(2+)</name>
        <dbReference type="ChEBI" id="CHEBI:29105"/>
        <label>2</label>
    </ligand>
</feature>
<evidence type="ECO:0000256" key="10">
    <source>
        <dbReference type="ARBA" id="ARBA00023235"/>
    </source>
</evidence>
<dbReference type="RefSeq" id="WP_158524396.1">
    <property type="nucleotide sequence ID" value="NZ_CP011797.1"/>
</dbReference>
<dbReference type="InterPro" id="IPR011545">
    <property type="entry name" value="DEAD/DEAH_box_helicase_dom"/>
</dbReference>
<evidence type="ECO:0000256" key="2">
    <source>
        <dbReference type="ARBA" id="ARBA00022705"/>
    </source>
</evidence>
<keyword evidence="15" id="KW-1185">Reference proteome</keyword>
<dbReference type="Gene3D" id="3.40.50.300">
    <property type="entry name" value="P-loop containing nucleotide triphosphate hydrolases"/>
    <property type="match status" value="2"/>
</dbReference>
<dbReference type="InterPro" id="IPR005259">
    <property type="entry name" value="PriA"/>
</dbReference>
<evidence type="ECO:0000256" key="11">
    <source>
        <dbReference type="ARBA" id="ARBA00048988"/>
    </source>
</evidence>
<keyword evidence="10 12" id="KW-0413">Isomerase</keyword>
<feature type="binding site" evidence="12">
    <location>
        <position position="480"/>
    </location>
    <ligand>
        <name>Zn(2+)</name>
        <dbReference type="ChEBI" id="CHEBI:29105"/>
        <label>1</label>
    </ligand>
</feature>
<dbReference type="Pfam" id="PF17764">
    <property type="entry name" value="PriA_3primeBD"/>
    <property type="match status" value="1"/>
</dbReference>
<feature type="binding site" evidence="12">
    <location>
        <position position="483"/>
    </location>
    <ligand>
        <name>Zn(2+)</name>
        <dbReference type="ChEBI" id="CHEBI:29105"/>
        <label>1</label>
    </ligand>
</feature>
<dbReference type="GO" id="GO:0008270">
    <property type="term" value="F:zinc ion binding"/>
    <property type="evidence" value="ECO:0007669"/>
    <property type="project" value="UniProtKB-UniRule"/>
</dbReference>
<feature type="binding site" evidence="12">
    <location>
        <position position="452"/>
    </location>
    <ligand>
        <name>Zn(2+)</name>
        <dbReference type="ChEBI" id="CHEBI:29105"/>
        <label>2</label>
    </ligand>
</feature>
<evidence type="ECO:0000313" key="15">
    <source>
        <dbReference type="Proteomes" id="UP000229757"/>
    </source>
</evidence>
<dbReference type="Proteomes" id="UP000229757">
    <property type="component" value="Chromosome"/>
</dbReference>
<feature type="binding site" evidence="12">
    <location>
        <position position="467"/>
    </location>
    <ligand>
        <name>Zn(2+)</name>
        <dbReference type="ChEBI" id="CHEBI:29105"/>
        <label>2</label>
    </ligand>
</feature>
<sequence>MTSQIKIPPYRIHVAIPGPFSGPLGYCHHSPVALGARCLVPLGRRSVVGVTVAPGPDGADYPIERLKPIGAVLDPGALLPADILALAAWLGRYYLHEFSSGFLLALPALLRKGGGAELPVEEWVTLTVPGVAILPDQLKRSVAQQQLIALLQDISTSTVRALRERGFSRGQLTSLVKKDLITIQIHQDDQPIAPTGTLFEPALELNNEQQLALDAVNREPYSPFLLEGVTGSGKTEVYLQAIERCLREGKRALVLVPEIGLTPQTIQRFQSRFQDRVVALHSGLSDAQRLSAWLQASLGQAAIVIGTRSAVLTPLPNLGLIVVDEEHDLSYKQQDSLRYQARDVALKRAHDAGIPIILGTATPSLESLHNAQTGRFGHLLLNHRAGGMALPGVETIDMRKQQHQNGLSERLLMRVADHLADGNQVLLFLNRRGYAPSWFCADCGWMADCVFCDAHLTHHRQGYSNICHHCGHREAPRKSCPTCHSNQVSAMGTGTERAEELLGELFPAVPVIRFDRDAASTRHKFVAQLERTDLPGPAIIVGTQMLAKGHHFERVTLVGIWDIDIGLFSADLRARERMGQLLTQVSGRSGRGERRGEVLIQTYYPDDPIFVPLKQHDYRTFANDLLAERQRSGLPPFGYLAVIRCDSAFADRAEARLQQMAHYLLSTKRVRVLGPIPALLSRRAGKHRFMLIVQSDKRSHLHQSLTPLHQHYPRDQQQVSWHIDIDPAELA</sequence>
<dbReference type="SUPFAM" id="SSF52540">
    <property type="entry name" value="P-loop containing nucleoside triphosphate hydrolases"/>
    <property type="match status" value="2"/>
</dbReference>
<feature type="binding site" evidence="12">
    <location>
        <position position="470"/>
    </location>
    <ligand>
        <name>Zn(2+)</name>
        <dbReference type="ChEBI" id="CHEBI:29105"/>
        <label>2</label>
    </ligand>
</feature>
<dbReference type="GO" id="GO:0006269">
    <property type="term" value="P:DNA replication, synthesis of primer"/>
    <property type="evidence" value="ECO:0007669"/>
    <property type="project" value="UniProtKB-KW"/>
</dbReference>
<dbReference type="NCBIfam" id="TIGR00595">
    <property type="entry name" value="priA"/>
    <property type="match status" value="1"/>
</dbReference>
<comment type="cofactor">
    <cofactor evidence="12">
        <name>Zn(2+)</name>
        <dbReference type="ChEBI" id="CHEBI:29105"/>
    </cofactor>
    <text evidence="12">Binds 2 zinc ions per subunit.</text>
</comment>
<dbReference type="InterPro" id="IPR041236">
    <property type="entry name" value="PriA_C"/>
</dbReference>
<comment type="catalytic activity">
    <reaction evidence="11 12">
        <text>ATP + H2O = ADP + phosphate + H(+)</text>
        <dbReference type="Rhea" id="RHEA:13065"/>
        <dbReference type="ChEBI" id="CHEBI:15377"/>
        <dbReference type="ChEBI" id="CHEBI:15378"/>
        <dbReference type="ChEBI" id="CHEBI:30616"/>
        <dbReference type="ChEBI" id="CHEBI:43474"/>
        <dbReference type="ChEBI" id="CHEBI:456216"/>
        <dbReference type="EC" id="5.6.2.4"/>
    </reaction>
</comment>
<dbReference type="GO" id="GO:0016887">
    <property type="term" value="F:ATP hydrolysis activity"/>
    <property type="evidence" value="ECO:0007669"/>
    <property type="project" value="RHEA"/>
</dbReference>
<accession>A0A2K8L0A1</accession>
<dbReference type="AlphaFoldDB" id="A0A2K8L0A1"/>
<dbReference type="Pfam" id="PF18319">
    <property type="entry name" value="Zn_ribbon_PriA"/>
    <property type="match status" value="1"/>
</dbReference>
<dbReference type="GO" id="GO:0003677">
    <property type="term" value="F:DNA binding"/>
    <property type="evidence" value="ECO:0007669"/>
    <property type="project" value="UniProtKB-UniRule"/>
</dbReference>
<evidence type="ECO:0000256" key="9">
    <source>
        <dbReference type="ARBA" id="ARBA00023125"/>
    </source>
</evidence>
<keyword evidence="8 12" id="KW-0067">ATP-binding</keyword>
<evidence type="ECO:0000259" key="13">
    <source>
        <dbReference type="PROSITE" id="PS51192"/>
    </source>
</evidence>
<organism evidence="14 15">
    <name type="scientific">Reinekea forsetii</name>
    <dbReference type="NCBI Taxonomy" id="1336806"/>
    <lineage>
        <taxon>Bacteria</taxon>
        <taxon>Pseudomonadati</taxon>
        <taxon>Pseudomonadota</taxon>
        <taxon>Gammaproteobacteria</taxon>
        <taxon>Oceanospirillales</taxon>
        <taxon>Saccharospirillaceae</taxon>
        <taxon>Reinekea</taxon>
    </lineage>
</organism>
<keyword evidence="5 12" id="KW-0378">Hydrolase</keyword>
<keyword evidence="6 12" id="KW-0347">Helicase</keyword>
<evidence type="ECO:0000313" key="14">
    <source>
        <dbReference type="EMBL" id="ATX77966.1"/>
    </source>
</evidence>
<proteinExistence type="inferred from homology"/>
<dbReference type="GO" id="GO:1990077">
    <property type="term" value="C:primosome complex"/>
    <property type="evidence" value="ECO:0007669"/>
    <property type="project" value="UniProtKB-UniRule"/>
</dbReference>
<keyword evidence="2 12" id="KW-0235">DNA replication</keyword>
<keyword evidence="7 12" id="KW-0862">Zinc</keyword>
<dbReference type="HAMAP" id="MF_00983">
    <property type="entry name" value="PriA"/>
    <property type="match status" value="1"/>
</dbReference>
<dbReference type="Pfam" id="PF18074">
    <property type="entry name" value="PriA_C"/>
    <property type="match status" value="1"/>
</dbReference>
<protein>
    <recommendedName>
        <fullName evidence="12">Replication restart protein PriA</fullName>
    </recommendedName>
    <alternativeName>
        <fullName evidence="12">ATP-dependent DNA helicase PriA</fullName>
        <ecNumber evidence="12">5.6.2.4</ecNumber>
    </alternativeName>
    <alternativeName>
        <fullName evidence="12">DNA 3'-5' helicase PriA</fullName>
    </alternativeName>
</protein>
<dbReference type="KEGG" id="rfo:REIFOR_02845"/>
<dbReference type="PANTHER" id="PTHR30580">
    <property type="entry name" value="PRIMOSOMAL PROTEIN N"/>
    <property type="match status" value="1"/>
</dbReference>
<dbReference type="InterPro" id="IPR041222">
    <property type="entry name" value="PriA_3primeBD"/>
</dbReference>
<comment type="subunit">
    <text evidence="12">Component of the replication restart primosome.</text>
</comment>
<dbReference type="FunFam" id="3.40.50.300:FF:000489">
    <property type="entry name" value="Primosome assembly protein PriA"/>
    <property type="match status" value="1"/>
</dbReference>
<keyword evidence="1 12" id="KW-0639">Primosome</keyword>
<evidence type="ECO:0000256" key="6">
    <source>
        <dbReference type="ARBA" id="ARBA00022806"/>
    </source>
</evidence>
<name>A0A2K8L0A1_9GAMM</name>
<comment type="catalytic activity">
    <reaction evidence="12">
        <text>Couples ATP hydrolysis with the unwinding of duplex DNA by translocating in the 3'-5' direction.</text>
        <dbReference type="EC" id="5.6.2.4"/>
    </reaction>
</comment>
<dbReference type="PANTHER" id="PTHR30580:SF0">
    <property type="entry name" value="PRIMOSOMAL PROTEIN N"/>
    <property type="match status" value="1"/>
</dbReference>
<keyword evidence="3 12" id="KW-0479">Metal-binding</keyword>
<evidence type="ECO:0000256" key="8">
    <source>
        <dbReference type="ARBA" id="ARBA00022840"/>
    </source>
</evidence>
<dbReference type="GO" id="GO:0043138">
    <property type="term" value="F:3'-5' DNA helicase activity"/>
    <property type="evidence" value="ECO:0007669"/>
    <property type="project" value="UniProtKB-EC"/>
</dbReference>
<dbReference type="Pfam" id="PF00270">
    <property type="entry name" value="DEAD"/>
    <property type="match status" value="1"/>
</dbReference>
<dbReference type="GO" id="GO:0005524">
    <property type="term" value="F:ATP binding"/>
    <property type="evidence" value="ECO:0007669"/>
    <property type="project" value="UniProtKB-UniRule"/>
</dbReference>
<comment type="function">
    <text evidence="12">Initiates the restart of stalled replication forks, which reloads the replicative helicase on sites other than the origin of replication. Recognizes and binds to abandoned replication forks and remodels them to uncover a helicase loading site. Promotes assembly of the primosome at these replication forks.</text>
</comment>
<dbReference type="Gene3D" id="3.40.1440.60">
    <property type="entry name" value="PriA, 3(prime) DNA-binding domain"/>
    <property type="match status" value="1"/>
</dbReference>
<dbReference type="PROSITE" id="PS51192">
    <property type="entry name" value="HELICASE_ATP_BIND_1"/>
    <property type="match status" value="1"/>
</dbReference>
<dbReference type="CDD" id="cd17929">
    <property type="entry name" value="DEXHc_priA"/>
    <property type="match status" value="1"/>
</dbReference>
<dbReference type="InterPro" id="IPR014001">
    <property type="entry name" value="Helicase_ATP-bd"/>
</dbReference>
<dbReference type="EC" id="5.6.2.4" evidence="12"/>
<evidence type="ECO:0000256" key="3">
    <source>
        <dbReference type="ARBA" id="ARBA00022723"/>
    </source>
</evidence>
<dbReference type="GO" id="GO:0006310">
    <property type="term" value="P:DNA recombination"/>
    <property type="evidence" value="ECO:0007669"/>
    <property type="project" value="InterPro"/>
</dbReference>
<evidence type="ECO:0000256" key="4">
    <source>
        <dbReference type="ARBA" id="ARBA00022741"/>
    </source>
</evidence>
<dbReference type="OrthoDB" id="9759544at2"/>
<dbReference type="InterPro" id="IPR042115">
    <property type="entry name" value="PriA_3primeBD_sf"/>
</dbReference>
<evidence type="ECO:0000256" key="7">
    <source>
        <dbReference type="ARBA" id="ARBA00022833"/>
    </source>
</evidence>
<dbReference type="NCBIfam" id="NF004067">
    <property type="entry name" value="PRK05580.1-4"/>
    <property type="match status" value="1"/>
</dbReference>
<dbReference type="InterPro" id="IPR027417">
    <property type="entry name" value="P-loop_NTPase"/>
</dbReference>
<keyword evidence="9 12" id="KW-0238">DNA-binding</keyword>
<evidence type="ECO:0000256" key="12">
    <source>
        <dbReference type="HAMAP-Rule" id="MF_00983"/>
    </source>
</evidence>
<gene>
    <name evidence="12 14" type="primary">priA</name>
    <name evidence="14" type="ORF">REIFOR_02845</name>
</gene>
<comment type="similarity">
    <text evidence="12">Belongs to the helicase family. PriA subfamily.</text>
</comment>
<dbReference type="SMART" id="SM00487">
    <property type="entry name" value="DEXDc"/>
    <property type="match status" value="1"/>
</dbReference>
<dbReference type="EMBL" id="CP011797">
    <property type="protein sequence ID" value="ATX77966.1"/>
    <property type="molecule type" value="Genomic_DNA"/>
</dbReference>
<evidence type="ECO:0000256" key="1">
    <source>
        <dbReference type="ARBA" id="ARBA00022515"/>
    </source>
</evidence>
<feature type="binding site" evidence="12">
    <location>
        <position position="440"/>
    </location>
    <ligand>
        <name>Zn(2+)</name>
        <dbReference type="ChEBI" id="CHEBI:29105"/>
        <label>1</label>
    </ligand>
</feature>